<dbReference type="SUPFAM" id="SSF56112">
    <property type="entry name" value="Protein kinase-like (PK-like)"/>
    <property type="match status" value="1"/>
</dbReference>
<dbReference type="Pfam" id="PF00069">
    <property type="entry name" value="Pkinase"/>
    <property type="match status" value="1"/>
</dbReference>
<accession>A0ABV9RIM3</accession>
<name>A0ABV9RIM3_9PSEU</name>
<dbReference type="PROSITE" id="PS00107">
    <property type="entry name" value="PROTEIN_KINASE_ATP"/>
    <property type="match status" value="1"/>
</dbReference>
<dbReference type="Proteomes" id="UP001595909">
    <property type="component" value="Unassembled WGS sequence"/>
</dbReference>
<keyword evidence="9" id="KW-0812">Transmembrane</keyword>
<dbReference type="PANTHER" id="PTHR43289">
    <property type="entry name" value="MITOGEN-ACTIVATED PROTEIN KINASE KINASE KINASE 20-RELATED"/>
    <property type="match status" value="1"/>
</dbReference>
<dbReference type="Gene3D" id="1.10.510.10">
    <property type="entry name" value="Transferase(Phosphotransferase) domain 1"/>
    <property type="match status" value="1"/>
</dbReference>
<feature type="region of interest" description="Disordered" evidence="8">
    <location>
        <begin position="196"/>
        <end position="220"/>
    </location>
</feature>
<dbReference type="CDD" id="cd14014">
    <property type="entry name" value="STKc_PknB_like"/>
    <property type="match status" value="1"/>
</dbReference>
<dbReference type="EMBL" id="JBHSIM010000036">
    <property type="protein sequence ID" value="MFC4833956.1"/>
    <property type="molecule type" value="Genomic_DNA"/>
</dbReference>
<evidence type="ECO:0000313" key="12">
    <source>
        <dbReference type="Proteomes" id="UP001595909"/>
    </source>
</evidence>
<evidence type="ECO:0000256" key="9">
    <source>
        <dbReference type="SAM" id="Phobius"/>
    </source>
</evidence>
<proteinExistence type="predicted"/>
<feature type="region of interest" description="Disordered" evidence="8">
    <location>
        <begin position="258"/>
        <end position="307"/>
    </location>
</feature>
<dbReference type="InterPro" id="IPR000719">
    <property type="entry name" value="Prot_kinase_dom"/>
</dbReference>
<dbReference type="Gene3D" id="3.30.200.20">
    <property type="entry name" value="Phosphorylase Kinase, domain 1"/>
    <property type="match status" value="1"/>
</dbReference>
<keyword evidence="9" id="KW-0472">Membrane</keyword>
<evidence type="ECO:0000256" key="1">
    <source>
        <dbReference type="ARBA" id="ARBA00012513"/>
    </source>
</evidence>
<dbReference type="PROSITE" id="PS50011">
    <property type="entry name" value="PROTEIN_KINASE_DOM"/>
    <property type="match status" value="1"/>
</dbReference>
<keyword evidence="2" id="KW-0723">Serine/threonine-protein kinase</keyword>
<gene>
    <name evidence="11" type="ORF">ACFPEL_16195</name>
</gene>
<feature type="region of interest" description="Disordered" evidence="8">
    <location>
        <begin position="487"/>
        <end position="519"/>
    </location>
</feature>
<dbReference type="PANTHER" id="PTHR43289:SF6">
    <property type="entry name" value="SERINE_THREONINE-PROTEIN KINASE NEKL-3"/>
    <property type="match status" value="1"/>
</dbReference>
<evidence type="ECO:0000259" key="10">
    <source>
        <dbReference type="PROSITE" id="PS50011"/>
    </source>
</evidence>
<feature type="binding site" evidence="7">
    <location>
        <position position="49"/>
    </location>
    <ligand>
        <name>ATP</name>
        <dbReference type="ChEBI" id="CHEBI:30616"/>
    </ligand>
</feature>
<evidence type="ECO:0000256" key="7">
    <source>
        <dbReference type="PROSITE-ProRule" id="PRU10141"/>
    </source>
</evidence>
<feature type="compositionally biased region" description="Basic and acidic residues" evidence="8">
    <location>
        <begin position="206"/>
        <end position="219"/>
    </location>
</feature>
<evidence type="ECO:0000256" key="6">
    <source>
        <dbReference type="ARBA" id="ARBA00022840"/>
    </source>
</evidence>
<reference evidence="12" key="1">
    <citation type="journal article" date="2019" name="Int. J. Syst. Evol. Microbiol.">
        <title>The Global Catalogue of Microorganisms (GCM) 10K type strain sequencing project: providing services to taxonomists for standard genome sequencing and annotation.</title>
        <authorList>
            <consortium name="The Broad Institute Genomics Platform"/>
            <consortium name="The Broad Institute Genome Sequencing Center for Infectious Disease"/>
            <person name="Wu L."/>
            <person name="Ma J."/>
        </authorList>
    </citation>
    <scope>NUCLEOTIDE SEQUENCE [LARGE SCALE GENOMIC DNA]</scope>
    <source>
        <strain evidence="12">CCUG 50347</strain>
    </source>
</reference>
<protein>
    <recommendedName>
        <fullName evidence="1">non-specific serine/threonine protein kinase</fullName>
        <ecNumber evidence="1">2.7.11.1</ecNumber>
    </recommendedName>
</protein>
<evidence type="ECO:0000256" key="5">
    <source>
        <dbReference type="ARBA" id="ARBA00022777"/>
    </source>
</evidence>
<evidence type="ECO:0000256" key="8">
    <source>
        <dbReference type="SAM" id="MobiDB-lite"/>
    </source>
</evidence>
<comment type="caution">
    <text evidence="11">The sequence shown here is derived from an EMBL/GenBank/DDBJ whole genome shotgun (WGS) entry which is preliminary data.</text>
</comment>
<feature type="domain" description="Protein kinase" evidence="10">
    <location>
        <begin position="20"/>
        <end position="255"/>
    </location>
</feature>
<keyword evidence="3 11" id="KW-0808">Transferase</keyword>
<feature type="region of interest" description="Disordered" evidence="8">
    <location>
        <begin position="328"/>
        <end position="369"/>
    </location>
</feature>
<keyword evidence="12" id="KW-1185">Reference proteome</keyword>
<dbReference type="GO" id="GO:0004674">
    <property type="term" value="F:protein serine/threonine kinase activity"/>
    <property type="evidence" value="ECO:0007669"/>
    <property type="project" value="UniProtKB-EC"/>
</dbReference>
<evidence type="ECO:0000256" key="3">
    <source>
        <dbReference type="ARBA" id="ARBA00022679"/>
    </source>
</evidence>
<organism evidence="11 12">
    <name type="scientific">Actinomycetospora chibensis</name>
    <dbReference type="NCBI Taxonomy" id="663606"/>
    <lineage>
        <taxon>Bacteria</taxon>
        <taxon>Bacillati</taxon>
        <taxon>Actinomycetota</taxon>
        <taxon>Actinomycetes</taxon>
        <taxon>Pseudonocardiales</taxon>
        <taxon>Pseudonocardiaceae</taxon>
        <taxon>Actinomycetospora</taxon>
    </lineage>
</organism>
<keyword evidence="4 7" id="KW-0547">Nucleotide-binding</keyword>
<dbReference type="EC" id="2.7.11.1" evidence="1"/>
<evidence type="ECO:0000313" key="11">
    <source>
        <dbReference type="EMBL" id="MFC4833956.1"/>
    </source>
</evidence>
<dbReference type="InterPro" id="IPR011009">
    <property type="entry name" value="Kinase-like_dom_sf"/>
</dbReference>
<keyword evidence="9" id="KW-1133">Transmembrane helix</keyword>
<feature type="compositionally biased region" description="Gly residues" evidence="8">
    <location>
        <begin position="283"/>
        <end position="306"/>
    </location>
</feature>
<evidence type="ECO:0000256" key="4">
    <source>
        <dbReference type="ARBA" id="ARBA00022741"/>
    </source>
</evidence>
<sequence length="563" mass="57454">MSITLPPRQPATDVELFGPYRLGERLGGGGTGEVFRAYDTVRERTVALKRLRPDLSDDEAYAEHVLRTTRLAARLASPHVIPIHDVGTIDGALFVDTALVAGGDLARELAEHGPLGTARAAAVVRRVADALDDAHADGVVHGALTASNVLLSHHCGRDVVHLTDFGVAGPGGTRADDVHALGCLLVEALTGRPAFPDDDPWTTAGRRYDEPPRVTDRRRGLPSAVDAVVARALAPSPADRYACAGDLADAAHTALTGPRTAGARLDPGRGTTGSLTAPSTGGRKSGGAQTGGGQTGGGQAGGGPAGGTPAVRYVPAAAATSATAAPAWPLATVPAPREATSPQRTPDDPGSSTGPAALAPLPRGPRRSRRPGWIAMGAVLLMLVALLASWALLASGGTAPAPTPPVPPVEAPATSRLAAAFPDIAAPAGSGPGSTCSSYPAGDGEYVTSTGARALSVIRCDYGAAVPGGYVYYTEWPSAADARRWQADQASRGPALDGVTQWHDGPGAPQGPLHTHASPDGTVYATAAYAERPFSFDIVTRTPEASQRMFPAMRLLPAAQVPA</sequence>
<feature type="transmembrane region" description="Helical" evidence="9">
    <location>
        <begin position="373"/>
        <end position="393"/>
    </location>
</feature>
<keyword evidence="5 11" id="KW-0418">Kinase</keyword>
<dbReference type="RefSeq" id="WP_274188065.1">
    <property type="nucleotide sequence ID" value="NZ_BAABHN010000036.1"/>
</dbReference>
<keyword evidence="6 7" id="KW-0067">ATP-binding</keyword>
<dbReference type="InterPro" id="IPR017441">
    <property type="entry name" value="Protein_kinase_ATP_BS"/>
</dbReference>
<evidence type="ECO:0000256" key="2">
    <source>
        <dbReference type="ARBA" id="ARBA00022527"/>
    </source>
</evidence>